<sequence>MSRPVAYDLLSSSAVRQPLTARALFQLDARPTVLLENPKASLQEVTGAVEERWENLAQEGRLKYEERAEKDRSRYALQSQRALERGGGRALGRGGAGGPERRTQALKRKAPLSNQTILDQLFSSQPPRRRRSSGKPCRPLPSTWPP</sequence>
<dbReference type="InterPro" id="IPR036910">
    <property type="entry name" value="HMG_box_dom_sf"/>
</dbReference>
<keyword evidence="1" id="KW-0238">DNA-binding</keyword>
<dbReference type="PROSITE" id="PS50118">
    <property type="entry name" value="HMG_BOX_2"/>
    <property type="match status" value="1"/>
</dbReference>
<name>A0AAD7R882_9TELE</name>
<feature type="compositionally biased region" description="Gly residues" evidence="2">
    <location>
        <begin position="88"/>
        <end position="98"/>
    </location>
</feature>
<evidence type="ECO:0000256" key="1">
    <source>
        <dbReference type="PROSITE-ProRule" id="PRU00267"/>
    </source>
</evidence>
<feature type="DNA-binding region" description="HMG box" evidence="1">
    <location>
        <begin position="15"/>
        <end position="83"/>
    </location>
</feature>
<dbReference type="GO" id="GO:0005634">
    <property type="term" value="C:nucleus"/>
    <property type="evidence" value="ECO:0007669"/>
    <property type="project" value="UniProtKB-UniRule"/>
</dbReference>
<protein>
    <recommendedName>
        <fullName evidence="3">HMG box domain-containing protein</fullName>
    </recommendedName>
</protein>
<organism evidence="4 5">
    <name type="scientific">Aldrovandia affinis</name>
    <dbReference type="NCBI Taxonomy" id="143900"/>
    <lineage>
        <taxon>Eukaryota</taxon>
        <taxon>Metazoa</taxon>
        <taxon>Chordata</taxon>
        <taxon>Craniata</taxon>
        <taxon>Vertebrata</taxon>
        <taxon>Euteleostomi</taxon>
        <taxon>Actinopterygii</taxon>
        <taxon>Neopterygii</taxon>
        <taxon>Teleostei</taxon>
        <taxon>Notacanthiformes</taxon>
        <taxon>Halosauridae</taxon>
        <taxon>Aldrovandia</taxon>
    </lineage>
</organism>
<feature type="domain" description="HMG box" evidence="3">
    <location>
        <begin position="15"/>
        <end position="83"/>
    </location>
</feature>
<evidence type="ECO:0000313" key="5">
    <source>
        <dbReference type="Proteomes" id="UP001221898"/>
    </source>
</evidence>
<reference evidence="4" key="1">
    <citation type="journal article" date="2023" name="Science">
        <title>Genome structures resolve the early diversification of teleost fishes.</title>
        <authorList>
            <person name="Parey E."/>
            <person name="Louis A."/>
            <person name="Montfort J."/>
            <person name="Bouchez O."/>
            <person name="Roques C."/>
            <person name="Iampietro C."/>
            <person name="Lluch J."/>
            <person name="Castinel A."/>
            <person name="Donnadieu C."/>
            <person name="Desvignes T."/>
            <person name="Floi Bucao C."/>
            <person name="Jouanno E."/>
            <person name="Wen M."/>
            <person name="Mejri S."/>
            <person name="Dirks R."/>
            <person name="Jansen H."/>
            <person name="Henkel C."/>
            <person name="Chen W.J."/>
            <person name="Zahm M."/>
            <person name="Cabau C."/>
            <person name="Klopp C."/>
            <person name="Thompson A.W."/>
            <person name="Robinson-Rechavi M."/>
            <person name="Braasch I."/>
            <person name="Lecointre G."/>
            <person name="Bobe J."/>
            <person name="Postlethwait J.H."/>
            <person name="Berthelot C."/>
            <person name="Roest Crollius H."/>
            <person name="Guiguen Y."/>
        </authorList>
    </citation>
    <scope>NUCLEOTIDE SEQUENCE</scope>
    <source>
        <strain evidence="4">NC1722</strain>
    </source>
</reference>
<dbReference type="Gene3D" id="1.10.30.10">
    <property type="entry name" value="High mobility group box domain"/>
    <property type="match status" value="1"/>
</dbReference>
<dbReference type="Pfam" id="PF00505">
    <property type="entry name" value="HMG_box"/>
    <property type="match status" value="1"/>
</dbReference>
<keyword evidence="1" id="KW-0539">Nucleus</keyword>
<dbReference type="FunFam" id="1.10.30.10:FF:000026">
    <property type="entry name" value="PMS1 homolog 1, mismatch repair system component"/>
    <property type="match status" value="1"/>
</dbReference>
<comment type="caution">
    <text evidence="4">The sequence shown here is derived from an EMBL/GenBank/DDBJ whole genome shotgun (WGS) entry which is preliminary data.</text>
</comment>
<dbReference type="Proteomes" id="UP001221898">
    <property type="component" value="Unassembled WGS sequence"/>
</dbReference>
<evidence type="ECO:0000259" key="3">
    <source>
        <dbReference type="PROSITE" id="PS50118"/>
    </source>
</evidence>
<dbReference type="GO" id="GO:0003677">
    <property type="term" value="F:DNA binding"/>
    <property type="evidence" value="ECO:0007669"/>
    <property type="project" value="UniProtKB-UniRule"/>
</dbReference>
<dbReference type="SUPFAM" id="SSF47095">
    <property type="entry name" value="HMG-box"/>
    <property type="match status" value="1"/>
</dbReference>
<gene>
    <name evidence="4" type="ORF">AAFF_G00314230</name>
</gene>
<accession>A0AAD7R882</accession>
<dbReference type="SMART" id="SM00398">
    <property type="entry name" value="HMG"/>
    <property type="match status" value="1"/>
</dbReference>
<feature type="compositionally biased region" description="Polar residues" evidence="2">
    <location>
        <begin position="112"/>
        <end position="122"/>
    </location>
</feature>
<evidence type="ECO:0000313" key="4">
    <source>
        <dbReference type="EMBL" id="KAJ8367636.1"/>
    </source>
</evidence>
<evidence type="ECO:0000256" key="2">
    <source>
        <dbReference type="SAM" id="MobiDB-lite"/>
    </source>
</evidence>
<keyword evidence="5" id="KW-1185">Reference proteome</keyword>
<feature type="region of interest" description="Disordered" evidence="2">
    <location>
        <begin position="67"/>
        <end position="146"/>
    </location>
</feature>
<dbReference type="InterPro" id="IPR009071">
    <property type="entry name" value="HMG_box_dom"/>
</dbReference>
<dbReference type="EMBL" id="JAINUG010000463">
    <property type="protein sequence ID" value="KAJ8367636.1"/>
    <property type="molecule type" value="Genomic_DNA"/>
</dbReference>
<dbReference type="AlphaFoldDB" id="A0AAD7R882"/>
<proteinExistence type="predicted"/>